<gene>
    <name evidence="1" type="ORF">CARN5_1047</name>
</gene>
<dbReference type="EMBL" id="CABP01000117">
    <property type="protein sequence ID" value="CBI05426.1"/>
    <property type="molecule type" value="Genomic_DNA"/>
</dbReference>
<accession>E6QE00</accession>
<organism evidence="1">
    <name type="scientific">mine drainage metagenome</name>
    <dbReference type="NCBI Taxonomy" id="410659"/>
    <lineage>
        <taxon>unclassified sequences</taxon>
        <taxon>metagenomes</taxon>
        <taxon>ecological metagenomes</taxon>
    </lineage>
</organism>
<comment type="caution">
    <text evidence="1">The sequence shown here is derived from an EMBL/GenBank/DDBJ whole genome shotgun (WGS) entry which is preliminary data.</text>
</comment>
<evidence type="ECO:0000313" key="1">
    <source>
        <dbReference type="EMBL" id="CBI05426.1"/>
    </source>
</evidence>
<reference evidence="1" key="1">
    <citation type="submission" date="2009-10" db="EMBL/GenBank/DDBJ databases">
        <title>Diversity of trophic interactions inside an arsenic-rich microbial ecosystem.</title>
        <authorList>
            <person name="Bertin P.N."/>
            <person name="Heinrich-Salmeron A."/>
            <person name="Pelletier E."/>
            <person name="Goulhen-Chollet F."/>
            <person name="Arsene-Ploetze F."/>
            <person name="Gallien S."/>
            <person name="Calteau A."/>
            <person name="Vallenet D."/>
            <person name="Casiot C."/>
            <person name="Chane-Woon-Ming B."/>
            <person name="Giloteaux L."/>
            <person name="Barakat M."/>
            <person name="Bonnefoy V."/>
            <person name="Bruneel O."/>
            <person name="Chandler M."/>
            <person name="Cleiss J."/>
            <person name="Duran R."/>
            <person name="Elbaz-Poulichet F."/>
            <person name="Fonknechten N."/>
            <person name="Lauga B."/>
            <person name="Mornico D."/>
            <person name="Ortet P."/>
            <person name="Schaeffer C."/>
            <person name="Siguier P."/>
            <person name="Alexander Thil Smith A."/>
            <person name="Van Dorsselaer A."/>
            <person name="Weissenbach J."/>
            <person name="Medigue C."/>
            <person name="Le Paslier D."/>
        </authorList>
    </citation>
    <scope>NUCLEOTIDE SEQUENCE</scope>
</reference>
<proteinExistence type="predicted"/>
<sequence>MTQDRERILRPLGFRFGISGPHAARTMMLADLRVLLAHVPAESARADFADAIMVDNVLGKPTRKSRELAFRHLTVLYALDPDIPLYRALRRLWPLNPLAQPLLALCVALARDPLLRSMHAFILQQPVGTIVSREGVETQLGALHPDRFSAASRRSFAQNVAGTWLAAGLLSGRVHKSRTSPSIYPENITLCAFMGYLEGRSGQRIFSSPWMQALDVPTGTQERLVQRASELDLLLYRHAGEVQEMGFPGYLRPEESRLRGEVARVL</sequence>
<dbReference type="AlphaFoldDB" id="E6QE00"/>
<name>E6QE00_9ZZZZ</name>
<protein>
    <submittedName>
        <fullName evidence="1">Uncharacterized protein</fullName>
    </submittedName>
</protein>